<comment type="caution">
    <text evidence="2">The sequence shown here is derived from an EMBL/GenBank/DDBJ whole genome shotgun (WGS) entry which is preliminary data.</text>
</comment>
<feature type="transmembrane region" description="Helical" evidence="1">
    <location>
        <begin position="34"/>
        <end position="52"/>
    </location>
</feature>
<evidence type="ECO:0000313" key="2">
    <source>
        <dbReference type="EMBL" id="CAD8072540.1"/>
    </source>
</evidence>
<keyword evidence="1" id="KW-1133">Transmembrane helix</keyword>
<name>A0A8S1LWW7_9CILI</name>
<keyword evidence="3" id="KW-1185">Reference proteome</keyword>
<dbReference type="Proteomes" id="UP000692954">
    <property type="component" value="Unassembled WGS sequence"/>
</dbReference>
<keyword evidence="1" id="KW-0812">Transmembrane</keyword>
<keyword evidence="1" id="KW-0472">Membrane</keyword>
<protein>
    <submittedName>
        <fullName evidence="2">Uncharacterized protein</fullName>
    </submittedName>
</protein>
<evidence type="ECO:0000256" key="1">
    <source>
        <dbReference type="SAM" id="Phobius"/>
    </source>
</evidence>
<evidence type="ECO:0000313" key="3">
    <source>
        <dbReference type="Proteomes" id="UP000692954"/>
    </source>
</evidence>
<gene>
    <name evidence="2" type="ORF">PSON_ATCC_30995.1.T0290216</name>
</gene>
<dbReference type="AlphaFoldDB" id="A0A8S1LWW7"/>
<accession>A0A8S1LWW7</accession>
<reference evidence="2" key="1">
    <citation type="submission" date="2021-01" db="EMBL/GenBank/DDBJ databases">
        <authorList>
            <consortium name="Genoscope - CEA"/>
            <person name="William W."/>
        </authorList>
    </citation>
    <scope>NUCLEOTIDE SEQUENCE</scope>
</reference>
<sequence>MKYQELEQHQSRKQITLNDAMFTIFKRGMIKSPCFIPFLIILTLLFAIGILHESGIKPIHELFPLGGTTGEFLKSEQM</sequence>
<proteinExistence type="predicted"/>
<dbReference type="EMBL" id="CAJJDN010000029">
    <property type="protein sequence ID" value="CAD8072540.1"/>
    <property type="molecule type" value="Genomic_DNA"/>
</dbReference>
<dbReference type="OrthoDB" id="285784at2759"/>
<organism evidence="2 3">
    <name type="scientific">Paramecium sonneborni</name>
    <dbReference type="NCBI Taxonomy" id="65129"/>
    <lineage>
        <taxon>Eukaryota</taxon>
        <taxon>Sar</taxon>
        <taxon>Alveolata</taxon>
        <taxon>Ciliophora</taxon>
        <taxon>Intramacronucleata</taxon>
        <taxon>Oligohymenophorea</taxon>
        <taxon>Peniculida</taxon>
        <taxon>Parameciidae</taxon>
        <taxon>Paramecium</taxon>
    </lineage>
</organism>